<dbReference type="SMART" id="SM00131">
    <property type="entry name" value="KU"/>
    <property type="match status" value="1"/>
</dbReference>
<proteinExistence type="predicted"/>
<evidence type="ECO:0000313" key="7">
    <source>
        <dbReference type="Proteomes" id="UP001500889"/>
    </source>
</evidence>
<feature type="signal peptide" evidence="4">
    <location>
        <begin position="1"/>
        <end position="20"/>
    </location>
</feature>
<gene>
    <name evidence="6" type="ORF">DMAD_13138</name>
</gene>
<dbReference type="EMBL" id="AP029264">
    <property type="protein sequence ID" value="BFF95812.1"/>
    <property type="molecule type" value="Genomic_DNA"/>
</dbReference>
<keyword evidence="3" id="KW-1015">Disulfide bond</keyword>
<evidence type="ECO:0000259" key="5">
    <source>
        <dbReference type="PROSITE" id="PS50279"/>
    </source>
</evidence>
<dbReference type="InterPro" id="IPR050098">
    <property type="entry name" value="TFPI/VKTCI-like"/>
</dbReference>
<dbReference type="CDD" id="cd00109">
    <property type="entry name" value="Kunitz-type"/>
    <property type="match status" value="1"/>
</dbReference>
<evidence type="ECO:0000256" key="4">
    <source>
        <dbReference type="SAM" id="SignalP"/>
    </source>
</evidence>
<evidence type="ECO:0000256" key="1">
    <source>
        <dbReference type="ARBA" id="ARBA00022690"/>
    </source>
</evidence>
<dbReference type="InterPro" id="IPR020901">
    <property type="entry name" value="Prtase_inh_Kunz-CS"/>
</dbReference>
<dbReference type="InterPro" id="IPR002223">
    <property type="entry name" value="Kunitz_BPTI"/>
</dbReference>
<dbReference type="PANTHER" id="PTHR10083:SF374">
    <property type="entry name" value="BPTI_KUNITZ INHIBITOR DOMAIN-CONTAINING PROTEIN"/>
    <property type="match status" value="1"/>
</dbReference>
<dbReference type="PROSITE" id="PS00280">
    <property type="entry name" value="BPTI_KUNITZ_1"/>
    <property type="match status" value="1"/>
</dbReference>
<feature type="domain" description="BPTI/Kunitz inhibitor" evidence="5">
    <location>
        <begin position="26"/>
        <end position="77"/>
    </location>
</feature>
<dbReference type="PRINTS" id="PR00759">
    <property type="entry name" value="BASICPTASE"/>
</dbReference>
<dbReference type="FunFam" id="4.10.410.10:FF:000020">
    <property type="entry name" value="Collagen, type VI, alpha 3"/>
    <property type="match status" value="1"/>
</dbReference>
<name>A0AAU9FJJ3_DROMD</name>
<keyword evidence="7" id="KW-1185">Reference proteome</keyword>
<protein>
    <submittedName>
        <fullName evidence="6">Hemolymph trypsin inhibitor B-like</fullName>
    </submittedName>
</protein>
<keyword evidence="1" id="KW-0646">Protease inhibitor</keyword>
<evidence type="ECO:0000256" key="2">
    <source>
        <dbReference type="ARBA" id="ARBA00022900"/>
    </source>
</evidence>
<dbReference type="SUPFAM" id="SSF57362">
    <property type="entry name" value="BPTI-like"/>
    <property type="match status" value="1"/>
</dbReference>
<feature type="chain" id="PRO_5043336450" evidence="4">
    <location>
        <begin position="21"/>
        <end position="87"/>
    </location>
</feature>
<organism evidence="6 7">
    <name type="scientific">Drosophila madeirensis</name>
    <name type="common">Fruit fly</name>
    <dbReference type="NCBI Taxonomy" id="30013"/>
    <lineage>
        <taxon>Eukaryota</taxon>
        <taxon>Metazoa</taxon>
        <taxon>Ecdysozoa</taxon>
        <taxon>Arthropoda</taxon>
        <taxon>Hexapoda</taxon>
        <taxon>Insecta</taxon>
        <taxon>Pterygota</taxon>
        <taxon>Neoptera</taxon>
        <taxon>Endopterygota</taxon>
        <taxon>Diptera</taxon>
        <taxon>Brachycera</taxon>
        <taxon>Muscomorpha</taxon>
        <taxon>Ephydroidea</taxon>
        <taxon>Drosophilidae</taxon>
        <taxon>Drosophila</taxon>
        <taxon>Sophophora</taxon>
    </lineage>
</organism>
<evidence type="ECO:0000256" key="3">
    <source>
        <dbReference type="ARBA" id="ARBA00023157"/>
    </source>
</evidence>
<dbReference type="AlphaFoldDB" id="A0AAU9FJJ3"/>
<accession>A0AAU9FJJ3</accession>
<keyword evidence="4" id="KW-0732">Signal</keyword>
<dbReference type="PANTHER" id="PTHR10083">
    <property type="entry name" value="KUNITZ-TYPE PROTEASE INHIBITOR-RELATED"/>
    <property type="match status" value="1"/>
</dbReference>
<keyword evidence="2" id="KW-0722">Serine protease inhibitor</keyword>
<dbReference type="InterPro" id="IPR036880">
    <property type="entry name" value="Kunitz_BPTI_sf"/>
</dbReference>
<evidence type="ECO:0000313" key="6">
    <source>
        <dbReference type="EMBL" id="BFF95812.1"/>
    </source>
</evidence>
<dbReference type="Pfam" id="PF00014">
    <property type="entry name" value="Kunitz_BPTI"/>
    <property type="match status" value="1"/>
</dbReference>
<dbReference type="Gene3D" id="4.10.410.10">
    <property type="entry name" value="Pancreatic trypsin inhibitor Kunitz domain"/>
    <property type="match status" value="1"/>
</dbReference>
<dbReference type="GO" id="GO:0004867">
    <property type="term" value="F:serine-type endopeptidase inhibitor activity"/>
    <property type="evidence" value="ECO:0007669"/>
    <property type="project" value="UniProtKB-KW"/>
</dbReference>
<dbReference type="PROSITE" id="PS50279">
    <property type="entry name" value="BPTI_KUNITZ_2"/>
    <property type="match status" value="1"/>
</dbReference>
<sequence>MKPFLLFWLMCGACSVSTMSLPENACDQPPGVVGICRMALSLFTYEKSKNECISFLYGGCEGNQNRFETVEACTKTCMNYDLVEQIN</sequence>
<reference evidence="6 7" key="1">
    <citation type="submission" date="2024-02" db="EMBL/GenBank/DDBJ databases">
        <title>A chromosome-level genome assembly of Drosophila madeirensis, a fruit fly species endemic to Madeira island.</title>
        <authorList>
            <person name="Tomihara K."/>
            <person name="Llopart A."/>
            <person name="Yamamoto D."/>
        </authorList>
    </citation>
    <scope>NUCLEOTIDE SEQUENCE [LARGE SCALE GENOMIC DNA]</scope>
    <source>
        <strain evidence="6 7">RF1</strain>
    </source>
</reference>
<dbReference type="GO" id="GO:0005615">
    <property type="term" value="C:extracellular space"/>
    <property type="evidence" value="ECO:0007669"/>
    <property type="project" value="TreeGrafter"/>
</dbReference>
<dbReference type="Proteomes" id="UP001500889">
    <property type="component" value="Chromosome U"/>
</dbReference>